<dbReference type="InterPro" id="IPR015943">
    <property type="entry name" value="WD40/YVTN_repeat-like_dom_sf"/>
</dbReference>
<protein>
    <submittedName>
        <fullName evidence="1">Uncharacterized protein</fullName>
    </submittedName>
</protein>
<accession>A0A9D4F3X3</accession>
<sequence length="150" mass="16730">MMKDHEHPVSCLLISPDDNYLVTGGGPKDLWSNAKPEGFVYSMKTKKKLHNLEKMKITRWSSVITTKNIMLSCGADYKSTGTIFVCDLCSGEILHEVVANSMYEISDLYLHCSQTYALISISDTGITNGVENKYAGLVDINNGKMVRKWS</sequence>
<dbReference type="Proteomes" id="UP000828390">
    <property type="component" value="Unassembled WGS sequence"/>
</dbReference>
<keyword evidence="2" id="KW-1185">Reference proteome</keyword>
<gene>
    <name evidence="1" type="ORF">DPMN_167796</name>
</gene>
<evidence type="ECO:0000313" key="2">
    <source>
        <dbReference type="Proteomes" id="UP000828390"/>
    </source>
</evidence>
<dbReference type="AlphaFoldDB" id="A0A9D4F3X3"/>
<dbReference type="EMBL" id="JAIWYP010000008">
    <property type="protein sequence ID" value="KAH3789611.1"/>
    <property type="molecule type" value="Genomic_DNA"/>
</dbReference>
<comment type="caution">
    <text evidence="1">The sequence shown here is derived from an EMBL/GenBank/DDBJ whole genome shotgun (WGS) entry which is preliminary data.</text>
</comment>
<dbReference type="Gene3D" id="2.130.10.10">
    <property type="entry name" value="YVTN repeat-like/Quinoprotein amine dehydrogenase"/>
    <property type="match status" value="1"/>
</dbReference>
<evidence type="ECO:0000313" key="1">
    <source>
        <dbReference type="EMBL" id="KAH3789611.1"/>
    </source>
</evidence>
<name>A0A9D4F3X3_DREPO</name>
<proteinExistence type="predicted"/>
<dbReference type="InterPro" id="IPR036322">
    <property type="entry name" value="WD40_repeat_dom_sf"/>
</dbReference>
<organism evidence="1 2">
    <name type="scientific">Dreissena polymorpha</name>
    <name type="common">Zebra mussel</name>
    <name type="synonym">Mytilus polymorpha</name>
    <dbReference type="NCBI Taxonomy" id="45954"/>
    <lineage>
        <taxon>Eukaryota</taxon>
        <taxon>Metazoa</taxon>
        <taxon>Spiralia</taxon>
        <taxon>Lophotrochozoa</taxon>
        <taxon>Mollusca</taxon>
        <taxon>Bivalvia</taxon>
        <taxon>Autobranchia</taxon>
        <taxon>Heteroconchia</taxon>
        <taxon>Euheterodonta</taxon>
        <taxon>Imparidentia</taxon>
        <taxon>Neoheterodontei</taxon>
        <taxon>Myida</taxon>
        <taxon>Dreissenoidea</taxon>
        <taxon>Dreissenidae</taxon>
        <taxon>Dreissena</taxon>
    </lineage>
</organism>
<reference evidence="1" key="1">
    <citation type="journal article" date="2019" name="bioRxiv">
        <title>The Genome of the Zebra Mussel, Dreissena polymorpha: A Resource for Invasive Species Research.</title>
        <authorList>
            <person name="McCartney M.A."/>
            <person name="Auch B."/>
            <person name="Kono T."/>
            <person name="Mallez S."/>
            <person name="Zhang Y."/>
            <person name="Obille A."/>
            <person name="Becker A."/>
            <person name="Abrahante J.E."/>
            <person name="Garbe J."/>
            <person name="Badalamenti J.P."/>
            <person name="Herman A."/>
            <person name="Mangelson H."/>
            <person name="Liachko I."/>
            <person name="Sullivan S."/>
            <person name="Sone E.D."/>
            <person name="Koren S."/>
            <person name="Silverstein K.A.T."/>
            <person name="Beckman K.B."/>
            <person name="Gohl D.M."/>
        </authorList>
    </citation>
    <scope>NUCLEOTIDE SEQUENCE</scope>
    <source>
        <strain evidence="1">Duluth1</strain>
        <tissue evidence="1">Whole animal</tissue>
    </source>
</reference>
<dbReference type="SUPFAM" id="SSF50978">
    <property type="entry name" value="WD40 repeat-like"/>
    <property type="match status" value="1"/>
</dbReference>
<reference evidence="1" key="2">
    <citation type="submission" date="2020-11" db="EMBL/GenBank/DDBJ databases">
        <authorList>
            <person name="McCartney M.A."/>
            <person name="Auch B."/>
            <person name="Kono T."/>
            <person name="Mallez S."/>
            <person name="Becker A."/>
            <person name="Gohl D.M."/>
            <person name="Silverstein K.A.T."/>
            <person name="Koren S."/>
            <person name="Bechman K.B."/>
            <person name="Herman A."/>
            <person name="Abrahante J.E."/>
            <person name="Garbe J."/>
        </authorList>
    </citation>
    <scope>NUCLEOTIDE SEQUENCE</scope>
    <source>
        <strain evidence="1">Duluth1</strain>
        <tissue evidence="1">Whole animal</tissue>
    </source>
</reference>